<evidence type="ECO:0008006" key="5">
    <source>
        <dbReference type="Google" id="ProtNLM"/>
    </source>
</evidence>
<feature type="compositionally biased region" description="Basic and acidic residues" evidence="1">
    <location>
        <begin position="79"/>
        <end position="92"/>
    </location>
</feature>
<dbReference type="PROSITE" id="PS51318">
    <property type="entry name" value="TAT"/>
    <property type="match status" value="1"/>
</dbReference>
<dbReference type="Proteomes" id="UP000187151">
    <property type="component" value="Unassembled WGS sequence"/>
</dbReference>
<feature type="compositionally biased region" description="Gly residues" evidence="1">
    <location>
        <begin position="52"/>
        <end position="67"/>
    </location>
</feature>
<name>A0ABX3G2W0_9ACTN</name>
<protein>
    <recommendedName>
        <fullName evidence="5">Helix-turn-helix domain-containing protein</fullName>
    </recommendedName>
</protein>
<feature type="region of interest" description="Disordered" evidence="1">
    <location>
        <begin position="23"/>
        <end position="92"/>
    </location>
</feature>
<dbReference type="Pfam" id="PF13384">
    <property type="entry name" value="HTH_23"/>
    <property type="match status" value="1"/>
</dbReference>
<evidence type="ECO:0000313" key="3">
    <source>
        <dbReference type="EMBL" id="OLZ67065.1"/>
    </source>
</evidence>
<dbReference type="SUPFAM" id="SSF48295">
    <property type="entry name" value="TrpR-like"/>
    <property type="match status" value="1"/>
</dbReference>
<organism evidence="3 4">
    <name type="scientific">Streptomyces amritsarensis</name>
    <dbReference type="NCBI Taxonomy" id="681158"/>
    <lineage>
        <taxon>Bacteria</taxon>
        <taxon>Bacillati</taxon>
        <taxon>Actinomycetota</taxon>
        <taxon>Actinomycetes</taxon>
        <taxon>Kitasatosporales</taxon>
        <taxon>Streptomycetaceae</taxon>
        <taxon>Streptomyces</taxon>
    </lineage>
</organism>
<sequence length="149" mass="15384">MSKKLRHRAIALAAAVAAAAAAAGTARALPVHPPSSLPASAAFGPLGSPECGSGGEGGRGGDGGQDGSPGRPGEPGKPGTHECTRYSDLPDKPKAKLTVADKVRVVLVLMNDGATEAQIAEKYKMSPDTVRLWKKAYLKRDWPVLMNDS</sequence>
<dbReference type="InterPro" id="IPR006311">
    <property type="entry name" value="TAT_signal"/>
</dbReference>
<proteinExistence type="predicted"/>
<comment type="caution">
    <text evidence="3">The sequence shown here is derived from an EMBL/GenBank/DDBJ whole genome shotgun (WGS) entry which is preliminary data.</text>
</comment>
<keyword evidence="4" id="KW-1185">Reference proteome</keyword>
<feature type="chain" id="PRO_5047072843" description="Helix-turn-helix domain-containing protein" evidence="2">
    <location>
        <begin position="29"/>
        <end position="149"/>
    </location>
</feature>
<gene>
    <name evidence="3" type="ORF">AVW11_14445</name>
</gene>
<dbReference type="InterPro" id="IPR010921">
    <property type="entry name" value="Trp_repressor/repl_initiator"/>
</dbReference>
<evidence type="ECO:0000256" key="1">
    <source>
        <dbReference type="SAM" id="MobiDB-lite"/>
    </source>
</evidence>
<dbReference type="Gene3D" id="1.10.10.10">
    <property type="entry name" value="Winged helix-like DNA-binding domain superfamily/Winged helix DNA-binding domain"/>
    <property type="match status" value="1"/>
</dbReference>
<accession>A0ABX3G2W0</accession>
<evidence type="ECO:0000313" key="4">
    <source>
        <dbReference type="Proteomes" id="UP000187151"/>
    </source>
</evidence>
<dbReference type="RefSeq" id="WP_060181101.1">
    <property type="nucleotide sequence ID" value="NZ_JBHYUY010000034.1"/>
</dbReference>
<evidence type="ECO:0000256" key="2">
    <source>
        <dbReference type="SAM" id="SignalP"/>
    </source>
</evidence>
<dbReference type="EMBL" id="MQUR01000027">
    <property type="protein sequence ID" value="OLZ67065.1"/>
    <property type="molecule type" value="Genomic_DNA"/>
</dbReference>
<reference evidence="3 4" key="1">
    <citation type="submission" date="2016-01" db="EMBL/GenBank/DDBJ databases">
        <title>Streptomyces amritsarensis strain MTCC 11845 genome sequencing and assembly.</title>
        <authorList>
            <person name="Sharma D."/>
            <person name="Nair G.R."/>
            <person name="Kaur G."/>
            <person name="Manhas R.K."/>
            <person name="Mayilraj S."/>
        </authorList>
    </citation>
    <scope>NUCLEOTIDE SEQUENCE [LARGE SCALE GENOMIC DNA]</scope>
    <source>
        <strain evidence="3 4">MTCC 11845</strain>
    </source>
</reference>
<keyword evidence="2" id="KW-0732">Signal</keyword>
<dbReference type="InterPro" id="IPR036388">
    <property type="entry name" value="WH-like_DNA-bd_sf"/>
</dbReference>
<feature type="signal peptide" evidence="2">
    <location>
        <begin position="1"/>
        <end position="28"/>
    </location>
</feature>